<dbReference type="InterPro" id="IPR036259">
    <property type="entry name" value="MFS_trans_sf"/>
</dbReference>
<dbReference type="InterPro" id="IPR020846">
    <property type="entry name" value="MFS_dom"/>
</dbReference>
<feature type="transmembrane region" description="Helical" evidence="6">
    <location>
        <begin position="190"/>
        <end position="208"/>
    </location>
</feature>
<keyword evidence="4 6" id="KW-1133">Transmembrane helix</keyword>
<dbReference type="PANTHER" id="PTHR23511">
    <property type="entry name" value="SYNAPTIC VESICLE GLYCOPROTEIN 2"/>
    <property type="match status" value="1"/>
</dbReference>
<feature type="transmembrane region" description="Helical" evidence="6">
    <location>
        <begin position="65"/>
        <end position="85"/>
    </location>
</feature>
<evidence type="ECO:0000256" key="1">
    <source>
        <dbReference type="ARBA" id="ARBA00004141"/>
    </source>
</evidence>
<name>A0A9W6X3S3_9STRA</name>
<evidence type="ECO:0000256" key="3">
    <source>
        <dbReference type="ARBA" id="ARBA00022692"/>
    </source>
</evidence>
<comment type="subcellular location">
    <subcellularLocation>
        <location evidence="1">Membrane</location>
        <topology evidence="1">Multi-pass membrane protein</topology>
    </subcellularLocation>
</comment>
<organism evidence="8 9">
    <name type="scientific">Phytophthora lilii</name>
    <dbReference type="NCBI Taxonomy" id="2077276"/>
    <lineage>
        <taxon>Eukaryota</taxon>
        <taxon>Sar</taxon>
        <taxon>Stramenopiles</taxon>
        <taxon>Oomycota</taxon>
        <taxon>Peronosporomycetes</taxon>
        <taxon>Peronosporales</taxon>
        <taxon>Peronosporaceae</taxon>
        <taxon>Phytophthora</taxon>
    </lineage>
</organism>
<evidence type="ECO:0000259" key="7">
    <source>
        <dbReference type="PROSITE" id="PS50850"/>
    </source>
</evidence>
<dbReference type="OrthoDB" id="4139357at2759"/>
<feature type="transmembrane region" description="Helical" evidence="6">
    <location>
        <begin position="36"/>
        <end position="59"/>
    </location>
</feature>
<feature type="transmembrane region" description="Helical" evidence="6">
    <location>
        <begin position="275"/>
        <end position="295"/>
    </location>
</feature>
<keyword evidence="5 6" id="KW-0472">Membrane</keyword>
<dbReference type="Pfam" id="PF07690">
    <property type="entry name" value="MFS_1"/>
    <property type="match status" value="1"/>
</dbReference>
<comment type="caution">
    <text evidence="8">The sequence shown here is derived from an EMBL/GenBank/DDBJ whole genome shotgun (WGS) entry which is preliminary data.</text>
</comment>
<dbReference type="GO" id="GO:0022857">
    <property type="term" value="F:transmembrane transporter activity"/>
    <property type="evidence" value="ECO:0007669"/>
    <property type="project" value="InterPro"/>
</dbReference>
<dbReference type="Proteomes" id="UP001165083">
    <property type="component" value="Unassembled WGS sequence"/>
</dbReference>
<dbReference type="AlphaFoldDB" id="A0A9W6X3S3"/>
<feature type="transmembrane region" description="Helical" evidence="6">
    <location>
        <begin position="215"/>
        <end position="234"/>
    </location>
</feature>
<keyword evidence="3 6" id="KW-0812">Transmembrane</keyword>
<dbReference type="SUPFAM" id="SSF103473">
    <property type="entry name" value="MFS general substrate transporter"/>
    <property type="match status" value="1"/>
</dbReference>
<accession>A0A9W6X3S3</accession>
<dbReference type="GO" id="GO:0016020">
    <property type="term" value="C:membrane"/>
    <property type="evidence" value="ECO:0007669"/>
    <property type="project" value="UniProtKB-SubCell"/>
</dbReference>
<proteinExistence type="predicted"/>
<dbReference type="PROSITE" id="PS50850">
    <property type="entry name" value="MFS"/>
    <property type="match status" value="1"/>
</dbReference>
<feature type="transmembrane region" description="Helical" evidence="6">
    <location>
        <begin position="240"/>
        <end position="263"/>
    </location>
</feature>
<evidence type="ECO:0000313" key="9">
    <source>
        <dbReference type="Proteomes" id="UP001165083"/>
    </source>
</evidence>
<dbReference type="PANTHER" id="PTHR23511:SF5">
    <property type="entry name" value="MAJOR FACILITATOR-TYPE TRANSPORTER HXNZ-RELATED"/>
    <property type="match status" value="1"/>
</dbReference>
<evidence type="ECO:0000256" key="4">
    <source>
        <dbReference type="ARBA" id="ARBA00022989"/>
    </source>
</evidence>
<evidence type="ECO:0000256" key="5">
    <source>
        <dbReference type="ARBA" id="ARBA00023136"/>
    </source>
</evidence>
<feature type="transmembrane region" description="Helical" evidence="6">
    <location>
        <begin position="154"/>
        <end position="178"/>
    </location>
</feature>
<keyword evidence="9" id="KW-1185">Reference proteome</keyword>
<evidence type="ECO:0000256" key="6">
    <source>
        <dbReference type="SAM" id="Phobius"/>
    </source>
</evidence>
<reference evidence="8" key="1">
    <citation type="submission" date="2023-04" db="EMBL/GenBank/DDBJ databases">
        <title>Phytophthora lilii NBRC 32176.</title>
        <authorList>
            <person name="Ichikawa N."/>
            <person name="Sato H."/>
            <person name="Tonouchi N."/>
        </authorList>
    </citation>
    <scope>NUCLEOTIDE SEQUENCE</scope>
    <source>
        <strain evidence="8">NBRC 32176</strain>
    </source>
</reference>
<evidence type="ECO:0000256" key="2">
    <source>
        <dbReference type="ARBA" id="ARBA00022448"/>
    </source>
</evidence>
<dbReference type="InterPro" id="IPR011701">
    <property type="entry name" value="MFS"/>
</dbReference>
<keyword evidence="2" id="KW-0813">Transport</keyword>
<dbReference type="Gene3D" id="1.20.1250.20">
    <property type="entry name" value="MFS general substrate transporter like domains"/>
    <property type="match status" value="1"/>
</dbReference>
<protein>
    <submittedName>
        <fullName evidence="8">Unnamed protein product</fullName>
    </submittedName>
</protein>
<sequence>MLIIGRIVTGLGVSGQLSTTVVLVQELSPSSIRGRVVSLLDAFTGIGGLFGVVLAYAVAPWLGWRTTYLAVCGFVLYTIVLHFTIPESPRWLTSIGRVEEASQIIDKIERSHCVNPPCGDFQKEVVGFTSALESPSSAAVKFGRFEQVVSTLRLWALWIVVALSSYALGIYVPTLISFNGYNMFARWETIVALCIAQVLGSLVAAAALDAYGTQRLLLSFTALAAVISIVLSYVPWSSVLVIVGSFLVTALLAGCWSCVLAYSTGRCKSAYRGRGVGYAVGVGRLASVGGCYLYPHMFNVWVFSVPTLCWIFGGALAVVPLLLVQENVANSFSWRSDTDLESGTKLEQAPSSLPSS</sequence>
<feature type="transmembrane region" description="Helical" evidence="6">
    <location>
        <begin position="301"/>
        <end position="324"/>
    </location>
</feature>
<evidence type="ECO:0000313" key="8">
    <source>
        <dbReference type="EMBL" id="GMF30052.1"/>
    </source>
</evidence>
<gene>
    <name evidence="8" type="ORF">Plil01_001280700</name>
</gene>
<feature type="domain" description="Major facilitator superfamily (MFS) profile" evidence="7">
    <location>
        <begin position="1"/>
        <end position="332"/>
    </location>
</feature>
<dbReference type="EMBL" id="BSXW01000813">
    <property type="protein sequence ID" value="GMF30052.1"/>
    <property type="molecule type" value="Genomic_DNA"/>
</dbReference>